<organism evidence="1 2">
    <name type="scientific">Corallincola luteus</name>
    <dbReference type="NCBI Taxonomy" id="1775177"/>
    <lineage>
        <taxon>Bacteria</taxon>
        <taxon>Pseudomonadati</taxon>
        <taxon>Pseudomonadota</taxon>
        <taxon>Gammaproteobacteria</taxon>
        <taxon>Alteromonadales</taxon>
        <taxon>Psychromonadaceae</taxon>
        <taxon>Corallincola</taxon>
    </lineage>
</organism>
<gene>
    <name evidence="1" type="ORF">EZV61_09600</name>
</gene>
<evidence type="ECO:0000313" key="1">
    <source>
        <dbReference type="EMBL" id="TCI03138.1"/>
    </source>
</evidence>
<proteinExistence type="predicted"/>
<dbReference type="RefSeq" id="WP_131415301.1">
    <property type="nucleotide sequence ID" value="NZ_SJXE01000004.1"/>
</dbReference>
<name>A0ABY2AN79_9GAMM</name>
<keyword evidence="2" id="KW-1185">Reference proteome</keyword>
<comment type="caution">
    <text evidence="1">The sequence shown here is derived from an EMBL/GenBank/DDBJ whole genome shotgun (WGS) entry which is preliminary data.</text>
</comment>
<reference evidence="1 2" key="1">
    <citation type="submission" date="2019-02" db="EMBL/GenBank/DDBJ databases">
        <title>Corallincola luteus sp. nov., a marine bacterium isolated from surface sediment of Bohai Sea in China.</title>
        <authorList>
            <person name="Ren Q."/>
        </authorList>
    </citation>
    <scope>NUCLEOTIDE SEQUENCE [LARGE SCALE GENOMIC DNA]</scope>
    <source>
        <strain evidence="1 2">DASS28</strain>
    </source>
</reference>
<dbReference type="EMBL" id="SJXE01000004">
    <property type="protein sequence ID" value="TCI03138.1"/>
    <property type="molecule type" value="Genomic_DNA"/>
</dbReference>
<protein>
    <submittedName>
        <fullName evidence="1">Uncharacterized protein</fullName>
    </submittedName>
</protein>
<dbReference type="Proteomes" id="UP000292554">
    <property type="component" value="Unassembled WGS sequence"/>
</dbReference>
<evidence type="ECO:0000313" key="2">
    <source>
        <dbReference type="Proteomes" id="UP000292554"/>
    </source>
</evidence>
<sequence>MNFWEPFTKTKNIKRDRLLPFKSFWRSDDAEWSKVRTSDWKKIRKVIAAGGTSAKSLKKFENYFLRGDIDGYIPPNDKFFMTPLTCAQEVSDFFYSDVFGFDGRATIISGFLGYATKMNIVVSWAEEYASFFQQGVLGDTYRTFYEESGGRVRRLSPSAEFNFEVTLSELSVIIEDNLYFDQIVKSQEYLFSFVEYAAKKKVKSDRVIKFLTQVENTLMEKKVDHKLLDLCQNILERKALFMRCAEVKSSVD</sequence>
<accession>A0ABY2AN79</accession>